<keyword evidence="2" id="KW-1185">Reference proteome</keyword>
<evidence type="ECO:0000313" key="2">
    <source>
        <dbReference type="Proteomes" id="UP001060414"/>
    </source>
</evidence>
<evidence type="ECO:0008006" key="3">
    <source>
        <dbReference type="Google" id="ProtNLM"/>
    </source>
</evidence>
<name>A0ABY5ZG39_9BACT</name>
<protein>
    <recommendedName>
        <fullName evidence="3">TraB family protein</fullName>
    </recommendedName>
</protein>
<organism evidence="1 2">
    <name type="scientific">Geoalkalibacter halelectricus</name>
    <dbReference type="NCBI Taxonomy" id="2847045"/>
    <lineage>
        <taxon>Bacteria</taxon>
        <taxon>Pseudomonadati</taxon>
        <taxon>Thermodesulfobacteriota</taxon>
        <taxon>Desulfuromonadia</taxon>
        <taxon>Desulfuromonadales</taxon>
        <taxon>Geoalkalibacteraceae</taxon>
        <taxon>Geoalkalibacter</taxon>
    </lineage>
</organism>
<gene>
    <name evidence="1" type="ORF">L9S41_10010</name>
</gene>
<reference evidence="1" key="1">
    <citation type="journal article" date="2022" name="Environ. Microbiol.">
        <title>Geoalkalibacter halelectricus SAP #1 sp. nov. possessing extracellular electron transfer and mineral#reducing capabilities from a haloalkaline environment.</title>
        <authorList>
            <person name="Yadav S."/>
            <person name="Singh R."/>
            <person name="Sundharam S.S."/>
            <person name="Chaudhary S."/>
            <person name="Krishnamurthi S."/>
            <person name="Patil S.A."/>
        </authorList>
    </citation>
    <scope>NUCLEOTIDE SEQUENCE</scope>
    <source>
        <strain evidence="1">SAP-1</strain>
    </source>
</reference>
<dbReference type="EMBL" id="CP092109">
    <property type="protein sequence ID" value="UWZ78033.1"/>
    <property type="molecule type" value="Genomic_DNA"/>
</dbReference>
<proteinExistence type="predicted"/>
<accession>A0ABY5ZG39</accession>
<evidence type="ECO:0000313" key="1">
    <source>
        <dbReference type="EMBL" id="UWZ78033.1"/>
    </source>
</evidence>
<dbReference type="Proteomes" id="UP001060414">
    <property type="component" value="Chromosome"/>
</dbReference>
<sequence length="234" mass="26394">MFSSLVLLGTVHRDPHSVPCLRRLLEQLGPALVSLEMSPWARDFRLERGPALQRRLHDILKSLAEERGLDPAEIARHPAIREIRALLALPYEYRAAAAYCAARGVPLHLIDDNAVSQEKLALVEYELVSIANLRTLLSLPEPPANRENHATARRLLADDCPIEIRQAFLAARRGEHGIGPRDRRMARQIRKLGQEARPERLVHIGGWVHLVDDAKGETLYSLLADLKPERRLLV</sequence>
<dbReference type="RefSeq" id="WP_260746381.1">
    <property type="nucleotide sequence ID" value="NZ_CP092109.1"/>
</dbReference>